<sequence>MNSTTYSFDVANASGRLPYGVSRENVSFTGLPGTGTSCQISFWFEKGEEDEKLMSGPGGIMVILSLRLSSTLGKDLVASASTILPGATNSTIHTYRLLLTLPPAGTRV</sequence>
<organism evidence="1 2">
    <name type="scientific">Marasmius oreades</name>
    <name type="common">fairy-ring Marasmius</name>
    <dbReference type="NCBI Taxonomy" id="181124"/>
    <lineage>
        <taxon>Eukaryota</taxon>
        <taxon>Fungi</taxon>
        <taxon>Dikarya</taxon>
        <taxon>Basidiomycota</taxon>
        <taxon>Agaricomycotina</taxon>
        <taxon>Agaricomycetes</taxon>
        <taxon>Agaricomycetidae</taxon>
        <taxon>Agaricales</taxon>
        <taxon>Marasmiineae</taxon>
        <taxon>Marasmiaceae</taxon>
        <taxon>Marasmius</taxon>
    </lineage>
</organism>
<accession>A0A9P7RSF2</accession>
<dbReference type="RefSeq" id="XP_043005316.1">
    <property type="nucleotide sequence ID" value="XM_043157946.1"/>
</dbReference>
<gene>
    <name evidence="1" type="ORF">E1B28_012800</name>
</gene>
<dbReference type="KEGG" id="more:E1B28_012800"/>
<evidence type="ECO:0000313" key="2">
    <source>
        <dbReference type="Proteomes" id="UP001049176"/>
    </source>
</evidence>
<comment type="caution">
    <text evidence="1">The sequence shown here is derived from an EMBL/GenBank/DDBJ whole genome shotgun (WGS) entry which is preliminary data.</text>
</comment>
<proteinExistence type="predicted"/>
<dbReference type="Proteomes" id="UP001049176">
    <property type="component" value="Chromosome 8"/>
</dbReference>
<dbReference type="EMBL" id="CM032188">
    <property type="protein sequence ID" value="KAG7088845.1"/>
    <property type="molecule type" value="Genomic_DNA"/>
</dbReference>
<reference evidence="1" key="1">
    <citation type="journal article" date="2021" name="Genome Biol. Evol.">
        <title>The assembled and annotated genome of the fairy-ring fungus Marasmius oreades.</title>
        <authorList>
            <person name="Hiltunen M."/>
            <person name="Ament-Velasquez S.L."/>
            <person name="Johannesson H."/>
        </authorList>
    </citation>
    <scope>NUCLEOTIDE SEQUENCE</scope>
    <source>
        <strain evidence="1">03SP1</strain>
    </source>
</reference>
<dbReference type="OrthoDB" id="5946976at2759"/>
<protein>
    <submittedName>
        <fullName evidence="1">Uncharacterized protein</fullName>
    </submittedName>
</protein>
<keyword evidence="2" id="KW-1185">Reference proteome</keyword>
<dbReference type="AlphaFoldDB" id="A0A9P7RSF2"/>
<evidence type="ECO:0000313" key="1">
    <source>
        <dbReference type="EMBL" id="KAG7088845.1"/>
    </source>
</evidence>
<dbReference type="GeneID" id="66081875"/>
<name>A0A9P7RSF2_9AGAR</name>